<organism evidence="1 2">
    <name type="scientific">Fusobacterium vincentii 4_1_13</name>
    <dbReference type="NCBI Taxonomy" id="469606"/>
    <lineage>
        <taxon>Bacteria</taxon>
        <taxon>Fusobacteriati</taxon>
        <taxon>Fusobacteriota</taxon>
        <taxon>Fusobacteriia</taxon>
        <taxon>Fusobacteriales</taxon>
        <taxon>Fusobacteriaceae</taxon>
        <taxon>Fusobacterium</taxon>
    </lineage>
</organism>
<dbReference type="Proteomes" id="UP000004925">
    <property type="component" value="Unassembled WGS sequence"/>
</dbReference>
<accession>A0A0M1VUG9</accession>
<dbReference type="EMBL" id="ACDE02000019">
    <property type="protein sequence ID" value="EEO40263.1"/>
    <property type="molecule type" value="Genomic_DNA"/>
</dbReference>
<proteinExistence type="predicted"/>
<gene>
    <name evidence="1" type="ORF">FSCG_00976</name>
</gene>
<protein>
    <submittedName>
        <fullName evidence="1">Uncharacterized protein</fullName>
    </submittedName>
</protein>
<sequence>MERKKREKKDLINVCSTTGIGVCRILSTLIDCTLLDKNLEIDIKTLSDFNVKDYFTPLVEFGEYIRNENLLQNILFLIDKTFYDSYDGAYYKNDIFNMTEFFKKICIQFGSKNINLKYLGEKELYINEFELNIKINNNKLVFKITYDYDCDIFNFYSENKDKEFDKLIEEVIWYFNTFMDYYEKKEG</sequence>
<dbReference type="RefSeq" id="WP_008802966.1">
    <property type="nucleotide sequence ID" value="NZ_KQ235737.1"/>
</dbReference>
<dbReference type="HOGENOM" id="CLU_1445722_0_0_0"/>
<reference evidence="1 2" key="1">
    <citation type="submission" date="2011-10" db="EMBL/GenBank/DDBJ databases">
        <title>The Genome Sequence of Fusobacterium sp. 4_1_13.</title>
        <authorList>
            <consortium name="The Broad Institute Genome Sequencing Platform"/>
            <person name="Earl A."/>
            <person name="Ward D."/>
            <person name="Feldgarden M."/>
            <person name="Gevers D."/>
            <person name="Strauss J."/>
            <person name="Ambrose C."/>
            <person name="Allen-Vercoe E."/>
            <person name="Young S.K."/>
            <person name="Zeng Q."/>
            <person name="Gargeya S."/>
            <person name="Fitzgerald M."/>
            <person name="Haas B."/>
            <person name="Abouelleil A."/>
            <person name="Alvarado L."/>
            <person name="Arachchi H.M."/>
            <person name="Berlin A."/>
            <person name="Brown A."/>
            <person name="Chapman S.B."/>
            <person name="Chen Z."/>
            <person name="Dunbar C."/>
            <person name="Freedman E."/>
            <person name="Gearin G."/>
            <person name="Goldberg J."/>
            <person name="Griggs A."/>
            <person name="Gujja S."/>
            <person name="Heiman D."/>
            <person name="Howarth C."/>
            <person name="Larson L."/>
            <person name="Lui A."/>
            <person name="MacDonald P.J."/>
            <person name="Montmayeur A."/>
            <person name="Murphy C."/>
            <person name="Neiman D."/>
            <person name="Pearson M."/>
            <person name="Priest M."/>
            <person name="Roberts A."/>
            <person name="Saif S."/>
            <person name="Shea T."/>
            <person name="Shenoy N."/>
            <person name="Sisk P."/>
            <person name="Stolte C."/>
            <person name="Sykes S."/>
            <person name="Wortman J."/>
            <person name="Nusbaum C."/>
            <person name="Birren B."/>
        </authorList>
    </citation>
    <scope>NUCLEOTIDE SEQUENCE [LARGE SCALE GENOMIC DNA]</scope>
    <source>
        <strain evidence="1 2">4_1_13</strain>
    </source>
</reference>
<name>A0A0M1VUG9_FUSVC</name>
<evidence type="ECO:0000313" key="2">
    <source>
        <dbReference type="Proteomes" id="UP000004925"/>
    </source>
</evidence>
<dbReference type="AlphaFoldDB" id="A0A0M1VUG9"/>
<evidence type="ECO:0000313" key="1">
    <source>
        <dbReference type="EMBL" id="EEO40263.1"/>
    </source>
</evidence>
<comment type="caution">
    <text evidence="1">The sequence shown here is derived from an EMBL/GenBank/DDBJ whole genome shotgun (WGS) entry which is preliminary data.</text>
</comment>